<name>A0ABY5PMN9_9ACTN</name>
<evidence type="ECO:0000256" key="2">
    <source>
        <dbReference type="ARBA" id="ARBA00022759"/>
    </source>
</evidence>
<evidence type="ECO:0000256" key="1">
    <source>
        <dbReference type="ARBA" id="ARBA00022722"/>
    </source>
</evidence>
<reference evidence="6" key="1">
    <citation type="submission" date="2021-11" db="EMBL/GenBank/DDBJ databases">
        <title>Cultivation dependent microbiological survey of springs from the worlds oldest radium mine currently devoted to the extraction of radon-saturated water.</title>
        <authorList>
            <person name="Kapinusova G."/>
            <person name="Smrhova T."/>
            <person name="Strejcek M."/>
            <person name="Suman J."/>
            <person name="Jani K."/>
            <person name="Pajer P."/>
            <person name="Uhlik O."/>
        </authorList>
    </citation>
    <scope>NUCLEOTIDE SEQUENCE [LARGE SCALE GENOMIC DNA]</scope>
    <source>
        <strain evidence="6">J379</strain>
    </source>
</reference>
<keyword evidence="3" id="KW-0378">Hydrolase</keyword>
<dbReference type="InterPro" id="IPR016071">
    <property type="entry name" value="Staphylococal_nuclease_OB-fold"/>
</dbReference>
<dbReference type="RefSeq" id="WP_353866310.1">
    <property type="nucleotide sequence ID" value="NZ_CP088295.1"/>
</dbReference>
<sequence length="168" mass="17964">MSGRFVVLLLITALAVGCGDALLGEGGSTGEPGTGRVVRVVDGDTIHVRLPDGTKEKVRYIGIDTPESVKPDTPVQCFAKAASAHNADLVAGERVELRTDAEERDRYGRLLAYVYRERDGVFVNAALVREGYAQPLTIAPNVRHADEFAALARSARNAGRGLWGACES</sequence>
<evidence type="ECO:0000259" key="4">
    <source>
        <dbReference type="PROSITE" id="PS50830"/>
    </source>
</evidence>
<keyword evidence="2" id="KW-0255">Endonuclease</keyword>
<dbReference type="Pfam" id="PF00565">
    <property type="entry name" value="SNase"/>
    <property type="match status" value="1"/>
</dbReference>
<dbReference type="SMART" id="SM00318">
    <property type="entry name" value="SNc"/>
    <property type="match status" value="1"/>
</dbReference>
<dbReference type="PROSITE" id="PS01284">
    <property type="entry name" value="TNASE_2"/>
    <property type="match status" value="1"/>
</dbReference>
<feature type="domain" description="TNase-like" evidence="4">
    <location>
        <begin position="31"/>
        <end position="165"/>
    </location>
</feature>
<keyword evidence="1" id="KW-0540">Nuclease</keyword>
<evidence type="ECO:0000256" key="3">
    <source>
        <dbReference type="ARBA" id="ARBA00022801"/>
    </source>
</evidence>
<dbReference type="Gene3D" id="2.40.50.90">
    <property type="match status" value="1"/>
</dbReference>
<protein>
    <submittedName>
        <fullName evidence="5">Thermonuclease family protein</fullName>
    </submittedName>
</protein>
<dbReference type="EMBL" id="CP088295">
    <property type="protein sequence ID" value="UUY05869.1"/>
    <property type="molecule type" value="Genomic_DNA"/>
</dbReference>
<organism evidence="5 6">
    <name type="scientific">Svornostia abyssi</name>
    <dbReference type="NCBI Taxonomy" id="2898438"/>
    <lineage>
        <taxon>Bacteria</taxon>
        <taxon>Bacillati</taxon>
        <taxon>Actinomycetota</taxon>
        <taxon>Thermoleophilia</taxon>
        <taxon>Solirubrobacterales</taxon>
        <taxon>Baekduiaceae</taxon>
        <taxon>Svornostia</taxon>
    </lineage>
</organism>
<dbReference type="PROSITE" id="PS51257">
    <property type="entry name" value="PROKAR_LIPOPROTEIN"/>
    <property type="match status" value="1"/>
</dbReference>
<dbReference type="SUPFAM" id="SSF50199">
    <property type="entry name" value="Staphylococcal nuclease"/>
    <property type="match status" value="1"/>
</dbReference>
<dbReference type="InterPro" id="IPR002071">
    <property type="entry name" value="Thermonucl_AS"/>
</dbReference>
<evidence type="ECO:0000313" key="5">
    <source>
        <dbReference type="EMBL" id="UUY05869.1"/>
    </source>
</evidence>
<gene>
    <name evidence="5" type="ORF">LRS13_10225</name>
</gene>
<accession>A0ABY5PMN9</accession>
<keyword evidence="6" id="KW-1185">Reference proteome</keyword>
<proteinExistence type="predicted"/>
<dbReference type="PANTHER" id="PTHR12302">
    <property type="entry name" value="EBNA2 BINDING PROTEIN P100"/>
    <property type="match status" value="1"/>
</dbReference>
<dbReference type="PANTHER" id="PTHR12302:SF3">
    <property type="entry name" value="SERINE_THREONINE-PROTEIN KINASE 31"/>
    <property type="match status" value="1"/>
</dbReference>
<dbReference type="Proteomes" id="UP001058860">
    <property type="component" value="Chromosome"/>
</dbReference>
<dbReference type="PROSITE" id="PS50830">
    <property type="entry name" value="TNASE_3"/>
    <property type="match status" value="1"/>
</dbReference>
<evidence type="ECO:0000313" key="6">
    <source>
        <dbReference type="Proteomes" id="UP001058860"/>
    </source>
</evidence>
<dbReference type="InterPro" id="IPR035437">
    <property type="entry name" value="SNase_OB-fold_sf"/>
</dbReference>